<feature type="non-terminal residue" evidence="1">
    <location>
        <position position="313"/>
    </location>
</feature>
<dbReference type="EMBL" id="JAIXMP010000010">
    <property type="protein sequence ID" value="KAI9266903.1"/>
    <property type="molecule type" value="Genomic_DNA"/>
</dbReference>
<keyword evidence="2" id="KW-1185">Reference proteome</keyword>
<feature type="non-terminal residue" evidence="1">
    <location>
        <position position="1"/>
    </location>
</feature>
<name>A0AAD5PF57_9FUNG</name>
<evidence type="ECO:0000313" key="2">
    <source>
        <dbReference type="Proteomes" id="UP001209540"/>
    </source>
</evidence>
<reference evidence="1" key="1">
    <citation type="journal article" date="2022" name="IScience">
        <title>Evolution of zygomycete secretomes and the origins of terrestrial fungal ecologies.</title>
        <authorList>
            <person name="Chang Y."/>
            <person name="Wang Y."/>
            <person name="Mondo S."/>
            <person name="Ahrendt S."/>
            <person name="Andreopoulos W."/>
            <person name="Barry K."/>
            <person name="Beard J."/>
            <person name="Benny G.L."/>
            <person name="Blankenship S."/>
            <person name="Bonito G."/>
            <person name="Cuomo C."/>
            <person name="Desiro A."/>
            <person name="Gervers K.A."/>
            <person name="Hundley H."/>
            <person name="Kuo A."/>
            <person name="LaButti K."/>
            <person name="Lang B.F."/>
            <person name="Lipzen A."/>
            <person name="O'Donnell K."/>
            <person name="Pangilinan J."/>
            <person name="Reynolds N."/>
            <person name="Sandor L."/>
            <person name="Smith M.E."/>
            <person name="Tsang A."/>
            <person name="Grigoriev I.V."/>
            <person name="Stajich J.E."/>
            <person name="Spatafora J.W."/>
        </authorList>
    </citation>
    <scope>NUCLEOTIDE SEQUENCE</scope>
    <source>
        <strain evidence="1">RSA 2281</strain>
    </source>
</reference>
<accession>A0AAD5PF57</accession>
<organism evidence="1 2">
    <name type="scientific">Phascolomyces articulosus</name>
    <dbReference type="NCBI Taxonomy" id="60185"/>
    <lineage>
        <taxon>Eukaryota</taxon>
        <taxon>Fungi</taxon>
        <taxon>Fungi incertae sedis</taxon>
        <taxon>Mucoromycota</taxon>
        <taxon>Mucoromycotina</taxon>
        <taxon>Mucoromycetes</taxon>
        <taxon>Mucorales</taxon>
        <taxon>Lichtheimiaceae</taxon>
        <taxon>Phascolomyces</taxon>
    </lineage>
</organism>
<sequence>ERNADREDRHINEMKLENQRIYMELQQKNRVIESLQGVQLHLQNEIVKKNQEYLRMESNFYSHVRQIRATDDDLSTIQNELSQVFNLTSTLCMGLRSKADQVAATKFVLERWSDREGEIRARLFKEGDETLDNGYIGLFMEKYIVEVLLDSLFAPPLMPGLSINGAFQQVEKWFAQRNPEWATRFRQQASALVAKQPDEEESNIEQAKQEIVKSIMDTIGTLCPKAKDDANAEKKVLTLINRAAKLNLAMKGQELLVETKPIKEGEDTFDAQSMKTANKGNEDGTVFLVITPAFAANDPSDTEHGFLVSAKVL</sequence>
<protein>
    <submittedName>
        <fullName evidence="1">Uncharacterized protein</fullName>
    </submittedName>
</protein>
<comment type="caution">
    <text evidence="1">The sequence shown here is derived from an EMBL/GenBank/DDBJ whole genome shotgun (WGS) entry which is preliminary data.</text>
</comment>
<gene>
    <name evidence="1" type="ORF">BDA99DRAFT_421081</name>
</gene>
<dbReference type="Proteomes" id="UP001209540">
    <property type="component" value="Unassembled WGS sequence"/>
</dbReference>
<dbReference type="AlphaFoldDB" id="A0AAD5PF57"/>
<reference evidence="1" key="2">
    <citation type="submission" date="2023-02" db="EMBL/GenBank/DDBJ databases">
        <authorList>
            <consortium name="DOE Joint Genome Institute"/>
            <person name="Mondo S.J."/>
            <person name="Chang Y."/>
            <person name="Wang Y."/>
            <person name="Ahrendt S."/>
            <person name="Andreopoulos W."/>
            <person name="Barry K."/>
            <person name="Beard J."/>
            <person name="Benny G.L."/>
            <person name="Blankenship S."/>
            <person name="Bonito G."/>
            <person name="Cuomo C."/>
            <person name="Desiro A."/>
            <person name="Gervers K.A."/>
            <person name="Hundley H."/>
            <person name="Kuo A."/>
            <person name="LaButti K."/>
            <person name="Lang B.F."/>
            <person name="Lipzen A."/>
            <person name="O'Donnell K."/>
            <person name="Pangilinan J."/>
            <person name="Reynolds N."/>
            <person name="Sandor L."/>
            <person name="Smith M.W."/>
            <person name="Tsang A."/>
            <person name="Grigoriev I.V."/>
            <person name="Stajich J.E."/>
            <person name="Spatafora J.W."/>
        </authorList>
    </citation>
    <scope>NUCLEOTIDE SEQUENCE</scope>
    <source>
        <strain evidence="1">RSA 2281</strain>
    </source>
</reference>
<evidence type="ECO:0000313" key="1">
    <source>
        <dbReference type="EMBL" id="KAI9266903.1"/>
    </source>
</evidence>
<proteinExistence type="predicted"/>